<protein>
    <recommendedName>
        <fullName evidence="3">Transglycosylase SLT domain-containing protein</fullName>
    </recommendedName>
</protein>
<reference evidence="5" key="1">
    <citation type="journal article" date="2019" name="Int. J. Syst. Evol. Microbiol.">
        <title>The Global Catalogue of Microorganisms (GCM) 10K type strain sequencing project: providing services to taxonomists for standard genome sequencing and annotation.</title>
        <authorList>
            <consortium name="The Broad Institute Genomics Platform"/>
            <consortium name="The Broad Institute Genome Sequencing Center for Infectious Disease"/>
            <person name="Wu L."/>
            <person name="Ma J."/>
        </authorList>
    </citation>
    <scope>NUCLEOTIDE SEQUENCE [LARGE SCALE GENOMIC DNA]</scope>
    <source>
        <strain evidence="5">NBRC 109341</strain>
    </source>
</reference>
<evidence type="ECO:0000259" key="3">
    <source>
        <dbReference type="Pfam" id="PF01464"/>
    </source>
</evidence>
<dbReference type="Gene3D" id="1.10.530.10">
    <property type="match status" value="1"/>
</dbReference>
<feature type="signal peptide" evidence="2">
    <location>
        <begin position="1"/>
        <end position="24"/>
    </location>
</feature>
<dbReference type="Pfam" id="PF01464">
    <property type="entry name" value="SLT"/>
    <property type="match status" value="1"/>
</dbReference>
<dbReference type="EMBL" id="BSPB01000001">
    <property type="protein sequence ID" value="GLS12785.1"/>
    <property type="molecule type" value="Genomic_DNA"/>
</dbReference>
<keyword evidence="5" id="KW-1185">Reference proteome</keyword>
<evidence type="ECO:0000256" key="2">
    <source>
        <dbReference type="SAM" id="SignalP"/>
    </source>
</evidence>
<comment type="caution">
    <text evidence="4">The sequence shown here is derived from an EMBL/GenBank/DDBJ whole genome shotgun (WGS) entry which is preliminary data.</text>
</comment>
<dbReference type="Proteomes" id="UP001156903">
    <property type="component" value="Unassembled WGS sequence"/>
</dbReference>
<accession>A0ABQ6BYU8</accession>
<keyword evidence="2" id="KW-0732">Signal</keyword>
<organism evidence="4 5">
    <name type="scientific">Hydrogenophaga electricum</name>
    <dbReference type="NCBI Taxonomy" id="1230953"/>
    <lineage>
        <taxon>Bacteria</taxon>
        <taxon>Pseudomonadati</taxon>
        <taxon>Pseudomonadota</taxon>
        <taxon>Betaproteobacteria</taxon>
        <taxon>Burkholderiales</taxon>
        <taxon>Comamonadaceae</taxon>
        <taxon>Hydrogenophaga</taxon>
    </lineage>
</organism>
<dbReference type="InterPro" id="IPR023346">
    <property type="entry name" value="Lysozyme-like_dom_sf"/>
</dbReference>
<evidence type="ECO:0000313" key="4">
    <source>
        <dbReference type="EMBL" id="GLS12785.1"/>
    </source>
</evidence>
<proteinExistence type="inferred from homology"/>
<dbReference type="RefSeq" id="WP_284306274.1">
    <property type="nucleotide sequence ID" value="NZ_BSPB01000001.1"/>
</dbReference>
<dbReference type="PROSITE" id="PS00922">
    <property type="entry name" value="TRANSGLYCOSYLASE"/>
    <property type="match status" value="1"/>
</dbReference>
<name>A0ABQ6BYU8_9BURK</name>
<dbReference type="CDD" id="cd00254">
    <property type="entry name" value="LT-like"/>
    <property type="match status" value="1"/>
</dbReference>
<dbReference type="InterPro" id="IPR000189">
    <property type="entry name" value="Transglyc_AS"/>
</dbReference>
<dbReference type="InterPro" id="IPR008258">
    <property type="entry name" value="Transglycosylase_SLT_dom_1"/>
</dbReference>
<dbReference type="SUPFAM" id="SSF53955">
    <property type="entry name" value="Lysozyme-like"/>
    <property type="match status" value="1"/>
</dbReference>
<evidence type="ECO:0000313" key="5">
    <source>
        <dbReference type="Proteomes" id="UP001156903"/>
    </source>
</evidence>
<feature type="domain" description="Transglycosylase SLT" evidence="3">
    <location>
        <begin position="86"/>
        <end position="194"/>
    </location>
</feature>
<sequence length="254" mass="26913">MRHLARSGACLLALWLALAGPASAQVWGFVDPQGVPHFAGERVDARYALLYAGDADVGAAEGAAAAPARLLATFEVSIAYKAVRHLMREAAAAAGLEYELLKAVVATESGFDPQAVSPRGAIGLMQLMPDTASRFGVHATARQPVPARLTDPRTNLQAGARYLAWLLRRFDGQTELALAAYNAGEGAVQRYGNQIPPFAETQRYVRTVSRLHQLLRPPATGPADTTVSLRERPARVSAVLPAPAGAASLSAFLH</sequence>
<evidence type="ECO:0000256" key="1">
    <source>
        <dbReference type="ARBA" id="ARBA00007734"/>
    </source>
</evidence>
<dbReference type="PANTHER" id="PTHR37423:SF2">
    <property type="entry name" value="MEMBRANE-BOUND LYTIC MUREIN TRANSGLYCOSYLASE C"/>
    <property type="match status" value="1"/>
</dbReference>
<dbReference type="PANTHER" id="PTHR37423">
    <property type="entry name" value="SOLUBLE LYTIC MUREIN TRANSGLYCOSYLASE-RELATED"/>
    <property type="match status" value="1"/>
</dbReference>
<comment type="similarity">
    <text evidence="1">Belongs to the transglycosylase Slt family.</text>
</comment>
<feature type="chain" id="PRO_5046618743" description="Transglycosylase SLT domain-containing protein" evidence="2">
    <location>
        <begin position="25"/>
        <end position="254"/>
    </location>
</feature>
<gene>
    <name evidence="4" type="ORF">GCM10007935_02110</name>
</gene>